<dbReference type="RefSeq" id="WP_064073760.1">
    <property type="nucleotide sequence ID" value="NZ_CP096567.1"/>
</dbReference>
<protein>
    <submittedName>
        <fullName evidence="2">Uncharacterized protein</fullName>
    </submittedName>
</protein>
<geneLocation type="plasmid" evidence="2 3">
    <name>pdjl-6-4</name>
</geneLocation>
<gene>
    <name evidence="2" type="ORF">M0639_31790</name>
</gene>
<evidence type="ECO:0000313" key="2">
    <source>
        <dbReference type="EMBL" id="UPU46784.1"/>
    </source>
</evidence>
<evidence type="ECO:0000313" key="3">
    <source>
        <dbReference type="Proteomes" id="UP000831484"/>
    </source>
</evidence>
<evidence type="ECO:0000256" key="1">
    <source>
        <dbReference type="SAM" id="MobiDB-lite"/>
    </source>
</evidence>
<sequence length="84" mass="9620">MSEDIERNLDTQSRRLTDIENLIRATLDDQEPSAPLTPGPRRQTYDELTTFNDELRGRRDWTDVDLDAALTEGLCQLNWAVSQG</sequence>
<dbReference type="AlphaFoldDB" id="A0AB38RPS1"/>
<organism evidence="2 3">
    <name type="scientific">Rhodococcus qingshengii JCM 15477</name>
    <dbReference type="NCBI Taxonomy" id="1303681"/>
    <lineage>
        <taxon>Bacteria</taxon>
        <taxon>Bacillati</taxon>
        <taxon>Actinomycetota</taxon>
        <taxon>Actinomycetes</taxon>
        <taxon>Mycobacteriales</taxon>
        <taxon>Nocardiaceae</taxon>
        <taxon>Rhodococcus</taxon>
        <taxon>Rhodococcus erythropolis group</taxon>
    </lineage>
</organism>
<keyword evidence="3" id="KW-1185">Reference proteome</keyword>
<accession>A0AB38RPS1</accession>
<feature type="region of interest" description="Disordered" evidence="1">
    <location>
        <begin position="23"/>
        <end position="44"/>
    </location>
</feature>
<proteinExistence type="predicted"/>
<keyword evidence="2" id="KW-0614">Plasmid</keyword>
<dbReference type="EMBL" id="CP096567">
    <property type="protein sequence ID" value="UPU46784.1"/>
    <property type="molecule type" value="Genomic_DNA"/>
</dbReference>
<name>A0AB38RPS1_RHOSG</name>
<reference evidence="3" key="1">
    <citation type="journal article" date="2022" name="Environ. Microbiol.">
        <title>Functional analysis, diversity, and distribution of carbendazim hydrolases MheI and CbmA, responsible for the initial step in carbendazim degradation.</title>
        <authorList>
            <person name="Zhang M."/>
            <person name="Bai X."/>
            <person name="Li Q."/>
            <person name="Zhang L."/>
            <person name="Zhu Q."/>
            <person name="Gao S."/>
            <person name="Ke Z."/>
            <person name="Jiang M."/>
            <person name="Hu J."/>
            <person name="Qiu J."/>
            <person name="Hong Q."/>
        </authorList>
    </citation>
    <scope>NUCLEOTIDE SEQUENCE [LARGE SCALE GENOMIC DNA]</scope>
    <source>
        <strain evidence="3">djl-6</strain>
    </source>
</reference>
<dbReference type="Proteomes" id="UP000831484">
    <property type="component" value="Plasmid pdjl-6-4"/>
</dbReference>